<protein>
    <recommendedName>
        <fullName evidence="3">Zinc-ribbon domain-containing protein</fullName>
    </recommendedName>
</protein>
<evidence type="ECO:0000256" key="1">
    <source>
        <dbReference type="SAM" id="Phobius"/>
    </source>
</evidence>
<gene>
    <name evidence="2" type="ORF">OBE_11112</name>
</gene>
<name>K1SLQ1_9ZZZZ</name>
<feature type="transmembrane region" description="Helical" evidence="1">
    <location>
        <begin position="54"/>
        <end position="73"/>
    </location>
</feature>
<comment type="caution">
    <text evidence="2">The sequence shown here is derived from an EMBL/GenBank/DDBJ whole genome shotgun (WGS) entry which is preliminary data.</text>
</comment>
<keyword evidence="1" id="KW-1133">Transmembrane helix</keyword>
<reference evidence="2" key="1">
    <citation type="journal article" date="2013" name="Environ. Microbiol.">
        <title>Microbiota from the distal guts of lean and obese adolescents exhibit partial functional redundancy besides clear differences in community structure.</title>
        <authorList>
            <person name="Ferrer M."/>
            <person name="Ruiz A."/>
            <person name="Lanza F."/>
            <person name="Haange S.B."/>
            <person name="Oberbach A."/>
            <person name="Till H."/>
            <person name="Bargiela R."/>
            <person name="Campoy C."/>
            <person name="Segura M.T."/>
            <person name="Richter M."/>
            <person name="von Bergen M."/>
            <person name="Seifert J."/>
            <person name="Suarez A."/>
        </authorList>
    </citation>
    <scope>NUCLEOTIDE SEQUENCE</scope>
</reference>
<evidence type="ECO:0008006" key="3">
    <source>
        <dbReference type="Google" id="ProtNLM"/>
    </source>
</evidence>
<keyword evidence="1" id="KW-0812">Transmembrane</keyword>
<sequence length="283" mass="32408">MYCGNCGNKIENENVSFCKKCGTKIIKTPKKINKPKKHITVNFTSIARKKSIKVVLVVIVLILTYIFINNLFFSEDATIKSYVKAYANNDYQKIIKLTNIDKNKFMSKKSLTEKYSDKTNKYVKVDILSTNRSKAEHSRTVAYKTLDSEKNIMNLKIKQVGRRYLIFKKYAITSTDLIAKNVTISAPKDYKITIDNVVLDNKYKIKEKSSVITYKVPLLLKKNVKEEITLSNNITITNIKNVYSNETLTTKNLYNATIDETSNKNIKDKIKNSITLIVNSAIL</sequence>
<dbReference type="EMBL" id="AJWZ01007636">
    <property type="protein sequence ID" value="EKC56339.1"/>
    <property type="molecule type" value="Genomic_DNA"/>
</dbReference>
<organism evidence="2">
    <name type="scientific">human gut metagenome</name>
    <dbReference type="NCBI Taxonomy" id="408170"/>
    <lineage>
        <taxon>unclassified sequences</taxon>
        <taxon>metagenomes</taxon>
        <taxon>organismal metagenomes</taxon>
    </lineage>
</organism>
<evidence type="ECO:0000313" key="2">
    <source>
        <dbReference type="EMBL" id="EKC56339.1"/>
    </source>
</evidence>
<keyword evidence="1" id="KW-0472">Membrane</keyword>
<accession>K1SLQ1</accession>
<dbReference type="AlphaFoldDB" id="K1SLQ1"/>
<feature type="non-terminal residue" evidence="2">
    <location>
        <position position="283"/>
    </location>
</feature>
<proteinExistence type="predicted"/>